<organism evidence="2 3">
    <name type="scientific">Phakopsora pachyrhizi</name>
    <name type="common">Asian soybean rust disease fungus</name>
    <dbReference type="NCBI Taxonomy" id="170000"/>
    <lineage>
        <taxon>Eukaryota</taxon>
        <taxon>Fungi</taxon>
        <taxon>Dikarya</taxon>
        <taxon>Basidiomycota</taxon>
        <taxon>Pucciniomycotina</taxon>
        <taxon>Pucciniomycetes</taxon>
        <taxon>Pucciniales</taxon>
        <taxon>Phakopsoraceae</taxon>
        <taxon>Phakopsora</taxon>
    </lineage>
</organism>
<dbReference type="EMBL" id="CALTRL010000399">
    <property type="protein sequence ID" value="CAH7667922.1"/>
    <property type="molecule type" value="Genomic_DNA"/>
</dbReference>
<proteinExistence type="predicted"/>
<sequence length="618" mass="72488">MYAQQLYFMLWLSPCLMSWGSGMQGVFHMKSFGEQGEFLSLDSPSKNSKDFTNFRRIIHDGKHDHMVCTTYPLCRSFSNIIAEEYNSWAAEDISLPHEWYNPYNLPESINQIGNQNEFLHEGSILPLSIYMNHENFINQPSNFQEVQNFYPENPWNIAPVEDLGFSGPHYQKETYPKADIAKYQTSSSPTIRPIPDGILQHGNHINMAPHFDELWYPEISLVPQAHQNLDVSHIEKVTGSPNFHFNKDLSHSPHISEMRNSVFDVYQNQNFEVSTLNSASLYPDSGSSNNNDKISNLNIDTKKLIPNASNKRRRKKKVPKTNAEDYFKDRLELIMILRKNFSIGPRELAQHIPNEDSQGHRFMWEKQETPEKEAKYHKYIDKEILKFIKEFEHKEGIQPKRGDDFEVEKHLEHKETTLVDNLKRNRIIQSAFRIQWNGSEVLKSNIYNFADNFIHYGELTPHLGTSKHIKNISALGSTFVKIIAKLPKDKLSKEFEDDQSLLKYTHNFWKLCFSNQKEMKNGVRNFFRSIEEDISEKDMDRYVSTKFSKEHHQPDAIFSKIGISITSKTDRKQIYLFSWYFVYFRTMVFYPNLMFRKKSLAGNQLKKFIESGILYFFL</sequence>
<feature type="signal peptide" evidence="1">
    <location>
        <begin position="1"/>
        <end position="20"/>
    </location>
</feature>
<dbReference type="AlphaFoldDB" id="A0AAV0AJI6"/>
<keyword evidence="3" id="KW-1185">Reference proteome</keyword>
<evidence type="ECO:0000256" key="1">
    <source>
        <dbReference type="SAM" id="SignalP"/>
    </source>
</evidence>
<accession>A0AAV0AJI6</accession>
<evidence type="ECO:0000313" key="3">
    <source>
        <dbReference type="Proteomes" id="UP001153365"/>
    </source>
</evidence>
<gene>
    <name evidence="2" type="ORF">PPACK8108_LOCUS2364</name>
</gene>
<evidence type="ECO:0000313" key="2">
    <source>
        <dbReference type="EMBL" id="CAH7667922.1"/>
    </source>
</evidence>
<name>A0AAV0AJI6_PHAPC</name>
<keyword evidence="1" id="KW-0732">Signal</keyword>
<comment type="caution">
    <text evidence="2">The sequence shown here is derived from an EMBL/GenBank/DDBJ whole genome shotgun (WGS) entry which is preliminary data.</text>
</comment>
<feature type="chain" id="PRO_5043784829" evidence="1">
    <location>
        <begin position="21"/>
        <end position="618"/>
    </location>
</feature>
<protein>
    <submittedName>
        <fullName evidence="2">Expressed protein</fullName>
    </submittedName>
</protein>
<dbReference type="Proteomes" id="UP001153365">
    <property type="component" value="Unassembled WGS sequence"/>
</dbReference>
<reference evidence="2" key="1">
    <citation type="submission" date="2022-06" db="EMBL/GenBank/DDBJ databases">
        <authorList>
            <consortium name="SYNGENTA / RWTH Aachen University"/>
        </authorList>
    </citation>
    <scope>NUCLEOTIDE SEQUENCE</scope>
</reference>